<dbReference type="SMART" id="SM00256">
    <property type="entry name" value="FBOX"/>
    <property type="match status" value="1"/>
</dbReference>
<dbReference type="InterPro" id="IPR036047">
    <property type="entry name" value="F-box-like_dom_sf"/>
</dbReference>
<proteinExistence type="predicted"/>
<dbReference type="PROSITE" id="PS50010">
    <property type="entry name" value="DH_2"/>
    <property type="match status" value="1"/>
</dbReference>
<feature type="domain" description="DH" evidence="2">
    <location>
        <begin position="959"/>
        <end position="1147"/>
    </location>
</feature>
<dbReference type="InterPro" id="IPR000219">
    <property type="entry name" value="DH_dom"/>
</dbReference>
<sequence length="1301" mass="149927">MATNFKATATIKPTQRLKDLTADDSKVIGKVQKKREKTALPTKFETDKFRTVHSAWTPVVHKPSNQQIYKERRELISNWFDLWTDSQRKRFLDVILKQCTKGQLLFMHRWFQEKVPLRHLDFTTVLPRFLSHYIFSYFDPRTLCRCGQVNWYWKSLAEDDVLWKPKCIKLGWHLPYTPSEGEVGAWKRHYVACFMTMDVVVSNRGNQLYGTRSDGREAEVVVRGKAGDETELSKQVLQEFDSKRKLDPEAVRRPTKLSPRSSRMLMEARDPWIVPDQNPKDLEKSMNAFLYGFNPNDPKLPKSANVFHDKWGFIKKQHTRSQTEPAKSFHQSPEQSQQTQILDKKVKRQRHRLLTSGQAYDFNYDEPPPEDTISRSLKFENFVEKRLTELINMEWEPPKEKSIHRMPNLSGGVGGYPLPWRSRLMTECSSMPYPAEANPRVIFISSRVPAADVLVDAVLFGVIPIVYEFEGTTVETLKFKLEETLQGRSAKSIGLFCHARELGELRLIHEYTVTLDALDLSEVRDFFEFITIHCLPAQQNGHVDLFLPLASCEEGLEMLIQLHSITGIPFCSPTGIIGNYNHINSAWIFCPEDHYPPSLYFASSKLNVWANTADTVQEALGRTSRLLGQYFEEQHRDLVAQVTGQVVFDALGQADIQGINVVTEALVEGLVSLGQQKNVKPLQYLGQYLLGLSGYEVLLPEQQQAAGGNSAHKAGTGGLTAKLQAEEEESEEEEEEEETEAAKQKGFLLGAGDHGEVEESTVDVKKEKKNKKEGKEKDKKKKNKDKEKDENKKDKKKDKHKEKDEKKKDKKTDKHEEKDEENEEEKSKNEEAQRKVKEKEKDKDSGDKDDDEESEEMDEEIEEAKSEKDDESSSSSSSSSSSESSSESSAKKSSKKAKSKAKGKKDIKRNAAKKQREKAKSDVRLIPTGGYISSQNLRSPLESATRRLNTKQFSDHPEKRSVIAREILASEVDYKRTLEIIKDVFVVPLRRAISSNRAILSAPHLQNIFSDIMTLLEISSHLVDELQIRIDDWSEDQCLGDVMVKFCTKLNWYTEFFKNYQIIIAVLEKCLFDYPNFKAFVKRQERTARTRMLTLFELFLAPGKRLCEYVVLLTWYEANTPKDHVDRGDTAAALESIKEVERMVKEAKLRGEHDRELLAVQKQIQHCPSLLETNRYFLKHEDMSLLRPPAANTIKPELRMYQEIDNLGLYLFNDSVIITKRKTKHFPFERYVEHTYIYEAVLGLPRLRMEDIPDSKYVKNAFKMYTPKRKWILQAHSYEAKFNWITLVDKMIKLSLENVPK</sequence>
<keyword evidence="3" id="KW-1185">Reference proteome</keyword>
<dbReference type="SUPFAM" id="SSF50729">
    <property type="entry name" value="PH domain-like"/>
    <property type="match status" value="1"/>
</dbReference>
<feature type="compositionally biased region" description="Low complexity" evidence="1">
    <location>
        <begin position="873"/>
        <end position="888"/>
    </location>
</feature>
<feature type="compositionally biased region" description="Basic and acidic residues" evidence="1">
    <location>
        <begin position="753"/>
        <end position="766"/>
    </location>
</feature>
<dbReference type="GeneID" id="106174317"/>
<dbReference type="RefSeq" id="XP_023932298.1">
    <property type="nucleotide sequence ID" value="XM_024076530.1"/>
</dbReference>
<gene>
    <name evidence="4" type="primary">LOC106174317</name>
</gene>
<evidence type="ECO:0000313" key="4">
    <source>
        <dbReference type="RefSeq" id="XP_023932298.1"/>
    </source>
</evidence>
<dbReference type="Proteomes" id="UP000085678">
    <property type="component" value="Unplaced"/>
</dbReference>
<dbReference type="Gene3D" id="1.20.900.10">
    <property type="entry name" value="Dbl homology (DH) domain"/>
    <property type="match status" value="1"/>
</dbReference>
<feature type="compositionally biased region" description="Polar residues" evidence="1">
    <location>
        <begin position="320"/>
        <end position="341"/>
    </location>
</feature>
<dbReference type="InterPro" id="IPR035899">
    <property type="entry name" value="DBL_dom_sf"/>
</dbReference>
<feature type="compositionally biased region" description="Basic residues" evidence="1">
    <location>
        <begin position="892"/>
        <end position="917"/>
    </location>
</feature>
<dbReference type="KEGG" id="lak:106174317"/>
<dbReference type="Pfam" id="PF12937">
    <property type="entry name" value="F-box-like"/>
    <property type="match status" value="1"/>
</dbReference>
<evidence type="ECO:0000259" key="2">
    <source>
        <dbReference type="PROSITE" id="PS50010"/>
    </source>
</evidence>
<feature type="compositionally biased region" description="Acidic residues" evidence="1">
    <location>
        <begin position="726"/>
        <end position="739"/>
    </location>
</feature>
<protein>
    <submittedName>
        <fullName evidence="4">Epithelial cell-transforming sequence 2 oncogene-like</fullName>
    </submittedName>
</protein>
<dbReference type="SUPFAM" id="SSF48065">
    <property type="entry name" value="DBL homology domain (DH-domain)"/>
    <property type="match status" value="1"/>
</dbReference>
<feature type="compositionally biased region" description="Basic and acidic residues" evidence="1">
    <location>
        <begin position="784"/>
        <end position="793"/>
    </location>
</feature>
<dbReference type="InterPro" id="IPR011993">
    <property type="entry name" value="PH-like_dom_sf"/>
</dbReference>
<feature type="region of interest" description="Disordered" evidence="1">
    <location>
        <begin position="317"/>
        <end position="348"/>
    </location>
</feature>
<dbReference type="InParanoid" id="A0A2R2MQ49"/>
<dbReference type="PANTHER" id="PTHR46857:SF2">
    <property type="entry name" value="F-BOX ONLY PROTEIN 16"/>
    <property type="match status" value="1"/>
</dbReference>
<reference evidence="4" key="1">
    <citation type="submission" date="2025-08" db="UniProtKB">
        <authorList>
            <consortium name="RefSeq"/>
        </authorList>
    </citation>
    <scope>IDENTIFICATION</scope>
    <source>
        <tissue evidence="4">Gonads</tissue>
    </source>
</reference>
<feature type="region of interest" description="Disordered" evidence="1">
    <location>
        <begin position="707"/>
        <end position="922"/>
    </location>
</feature>
<dbReference type="CDD" id="cd00160">
    <property type="entry name" value="RhoGEF"/>
    <property type="match status" value="1"/>
</dbReference>
<feature type="compositionally biased region" description="Acidic residues" evidence="1">
    <location>
        <begin position="847"/>
        <end position="862"/>
    </location>
</feature>
<dbReference type="InterPro" id="IPR052805">
    <property type="entry name" value="GEF_Ubiquitin-Prot_Reg"/>
</dbReference>
<dbReference type="Gene3D" id="2.30.29.30">
    <property type="entry name" value="Pleckstrin-homology domain (PH domain)/Phosphotyrosine-binding domain (PTB)"/>
    <property type="match status" value="1"/>
</dbReference>
<dbReference type="STRING" id="7574.A0A2R2MQ49"/>
<dbReference type="Pfam" id="PF00621">
    <property type="entry name" value="RhoGEF"/>
    <property type="match status" value="1"/>
</dbReference>
<dbReference type="GO" id="GO:0005085">
    <property type="term" value="F:guanyl-nucleotide exchange factor activity"/>
    <property type="evidence" value="ECO:0007669"/>
    <property type="project" value="InterPro"/>
</dbReference>
<dbReference type="Gene3D" id="1.20.1280.50">
    <property type="match status" value="1"/>
</dbReference>
<dbReference type="SMART" id="SM00325">
    <property type="entry name" value="RhoGEF"/>
    <property type="match status" value="1"/>
</dbReference>
<name>A0A2R2MQ49_LINAN</name>
<accession>A0A2R2MQ49</accession>
<dbReference type="OrthoDB" id="660555at2759"/>
<evidence type="ECO:0000313" key="3">
    <source>
        <dbReference type="Proteomes" id="UP000085678"/>
    </source>
</evidence>
<dbReference type="PANTHER" id="PTHR46857">
    <property type="entry name" value="EPITHELIAL CELL-TRANSFORMING SEQUENCE 2 ONCOGENE-LIKE"/>
    <property type="match status" value="1"/>
</dbReference>
<evidence type="ECO:0000256" key="1">
    <source>
        <dbReference type="SAM" id="MobiDB-lite"/>
    </source>
</evidence>
<dbReference type="InterPro" id="IPR001810">
    <property type="entry name" value="F-box_dom"/>
</dbReference>
<feature type="compositionally biased region" description="Basic and acidic residues" evidence="1">
    <location>
        <begin position="801"/>
        <end position="817"/>
    </location>
</feature>
<organism evidence="3 4">
    <name type="scientific">Lingula anatina</name>
    <name type="common">Brachiopod</name>
    <name type="synonym">Lingula unguis</name>
    <dbReference type="NCBI Taxonomy" id="7574"/>
    <lineage>
        <taxon>Eukaryota</taxon>
        <taxon>Metazoa</taxon>
        <taxon>Spiralia</taxon>
        <taxon>Lophotrochozoa</taxon>
        <taxon>Brachiopoda</taxon>
        <taxon>Linguliformea</taxon>
        <taxon>Lingulata</taxon>
        <taxon>Lingulida</taxon>
        <taxon>Linguloidea</taxon>
        <taxon>Lingulidae</taxon>
        <taxon>Lingula</taxon>
    </lineage>
</organism>
<feature type="compositionally biased region" description="Basic residues" evidence="1">
    <location>
        <begin position="767"/>
        <end position="783"/>
    </location>
</feature>
<dbReference type="SUPFAM" id="SSF81383">
    <property type="entry name" value="F-box domain"/>
    <property type="match status" value="1"/>
</dbReference>
<feature type="compositionally biased region" description="Basic and acidic residues" evidence="1">
    <location>
        <begin position="825"/>
        <end position="846"/>
    </location>
</feature>